<dbReference type="EMBL" id="CATNWA010003327">
    <property type="protein sequence ID" value="CAI9545105.1"/>
    <property type="molecule type" value="Genomic_DNA"/>
</dbReference>
<sequence>MSLFVIFKFPADSIPRTSRRRRERNPDDRCRHRRRTLPGTLQEGHRGSAGQGK</sequence>
<keyword evidence="3" id="KW-1185">Reference proteome</keyword>
<gene>
    <name evidence="2" type="ORF">SPARVUS_LOCUS2601096</name>
</gene>
<reference evidence="2" key="1">
    <citation type="submission" date="2023-05" db="EMBL/GenBank/DDBJ databases">
        <authorList>
            <person name="Stuckert A."/>
        </authorList>
    </citation>
    <scope>NUCLEOTIDE SEQUENCE</scope>
</reference>
<protein>
    <submittedName>
        <fullName evidence="2">Uncharacterized protein</fullName>
    </submittedName>
</protein>
<feature type="region of interest" description="Disordered" evidence="1">
    <location>
        <begin position="14"/>
        <end position="53"/>
    </location>
</feature>
<evidence type="ECO:0000313" key="3">
    <source>
        <dbReference type="Proteomes" id="UP001162483"/>
    </source>
</evidence>
<proteinExistence type="predicted"/>
<comment type="caution">
    <text evidence="2">The sequence shown here is derived from an EMBL/GenBank/DDBJ whole genome shotgun (WGS) entry which is preliminary data.</text>
</comment>
<dbReference type="Proteomes" id="UP001162483">
    <property type="component" value="Unassembled WGS sequence"/>
</dbReference>
<evidence type="ECO:0000256" key="1">
    <source>
        <dbReference type="SAM" id="MobiDB-lite"/>
    </source>
</evidence>
<organism evidence="2 3">
    <name type="scientific">Staurois parvus</name>
    <dbReference type="NCBI Taxonomy" id="386267"/>
    <lineage>
        <taxon>Eukaryota</taxon>
        <taxon>Metazoa</taxon>
        <taxon>Chordata</taxon>
        <taxon>Craniata</taxon>
        <taxon>Vertebrata</taxon>
        <taxon>Euteleostomi</taxon>
        <taxon>Amphibia</taxon>
        <taxon>Batrachia</taxon>
        <taxon>Anura</taxon>
        <taxon>Neobatrachia</taxon>
        <taxon>Ranoidea</taxon>
        <taxon>Ranidae</taxon>
        <taxon>Staurois</taxon>
    </lineage>
</organism>
<name>A0ABN9BBZ2_9NEOB</name>
<accession>A0ABN9BBZ2</accession>
<evidence type="ECO:0000313" key="2">
    <source>
        <dbReference type="EMBL" id="CAI9545105.1"/>
    </source>
</evidence>